<accession>A0ABQ6JYV1</accession>
<feature type="transmembrane region" description="Helical" evidence="1">
    <location>
        <begin position="34"/>
        <end position="55"/>
    </location>
</feature>
<evidence type="ECO:0000313" key="3">
    <source>
        <dbReference type="Proteomes" id="UP001157034"/>
    </source>
</evidence>
<gene>
    <name evidence="2" type="ORF">GCM10025881_03320</name>
</gene>
<reference evidence="3" key="1">
    <citation type="journal article" date="2019" name="Int. J. Syst. Evol. Microbiol.">
        <title>The Global Catalogue of Microorganisms (GCM) 10K type strain sequencing project: providing services to taxonomists for standard genome sequencing and annotation.</title>
        <authorList>
            <consortium name="The Broad Institute Genomics Platform"/>
            <consortium name="The Broad Institute Genome Sequencing Center for Infectious Disease"/>
            <person name="Wu L."/>
            <person name="Ma J."/>
        </authorList>
    </citation>
    <scope>NUCLEOTIDE SEQUENCE [LARGE SCALE GENOMIC DNA]</scope>
    <source>
        <strain evidence="3">NBRC 108894</strain>
    </source>
</reference>
<protein>
    <recommendedName>
        <fullName evidence="4">DUF4190 domain-containing protein</fullName>
    </recommendedName>
</protein>
<feature type="transmembrane region" description="Helical" evidence="1">
    <location>
        <begin position="67"/>
        <end position="90"/>
    </location>
</feature>
<evidence type="ECO:0000256" key="1">
    <source>
        <dbReference type="SAM" id="Phobius"/>
    </source>
</evidence>
<keyword evidence="1" id="KW-0812">Transmembrane</keyword>
<evidence type="ECO:0000313" key="2">
    <source>
        <dbReference type="EMBL" id="GMA93508.1"/>
    </source>
</evidence>
<dbReference type="Proteomes" id="UP001157034">
    <property type="component" value="Unassembled WGS sequence"/>
</dbReference>
<dbReference type="EMBL" id="BSVB01000001">
    <property type="protein sequence ID" value="GMA93508.1"/>
    <property type="molecule type" value="Genomic_DNA"/>
</dbReference>
<name>A0ABQ6JYV1_9MICO</name>
<keyword evidence="3" id="KW-1185">Reference proteome</keyword>
<keyword evidence="1" id="KW-0472">Membrane</keyword>
<sequence>MAGSPRDLSGPLLPGDYEEVDEQQLARSTPLERILFALAFLVPPVGLIGSIIAAVRSSSRRGWVIGLLKAGMAVGVVFCIVAAGCAYAGYNVLRQQQAHDRVAAASAGFCAAINKDPTLGRDDGGWPQPATSVPASLSAMQAFVDRWNALAKASPAGIRSKVATVAAAGSEVIKTVTAQRTVNDADNRSLVQSAVSSSGVRNWRSEYCG</sequence>
<keyword evidence="1" id="KW-1133">Transmembrane helix</keyword>
<organism evidence="2 3">
    <name type="scientific">Pseudolysinimonas kribbensis</name>
    <dbReference type="NCBI Taxonomy" id="433641"/>
    <lineage>
        <taxon>Bacteria</taxon>
        <taxon>Bacillati</taxon>
        <taxon>Actinomycetota</taxon>
        <taxon>Actinomycetes</taxon>
        <taxon>Micrococcales</taxon>
        <taxon>Microbacteriaceae</taxon>
        <taxon>Pseudolysinimonas</taxon>
    </lineage>
</organism>
<comment type="caution">
    <text evidence="2">The sequence shown here is derived from an EMBL/GenBank/DDBJ whole genome shotgun (WGS) entry which is preliminary data.</text>
</comment>
<evidence type="ECO:0008006" key="4">
    <source>
        <dbReference type="Google" id="ProtNLM"/>
    </source>
</evidence>
<proteinExistence type="predicted"/>